<dbReference type="Proteomes" id="UP000474967">
    <property type="component" value="Unassembled WGS sequence"/>
</dbReference>
<dbReference type="SUPFAM" id="SSF52402">
    <property type="entry name" value="Adenine nucleotide alpha hydrolases-like"/>
    <property type="match status" value="1"/>
</dbReference>
<dbReference type="RefSeq" id="WP_163287895.1">
    <property type="nucleotide sequence ID" value="NZ_JAAGWY010000001.1"/>
</dbReference>
<comment type="caution">
    <text evidence="2">The sequence shown here is derived from an EMBL/GenBank/DDBJ whole genome shotgun (WGS) entry which is preliminary data.</text>
</comment>
<dbReference type="EMBL" id="JAAGWY010000001">
    <property type="protein sequence ID" value="NEN04801.1"/>
    <property type="molecule type" value="Genomic_DNA"/>
</dbReference>
<dbReference type="InterPro" id="IPR014729">
    <property type="entry name" value="Rossmann-like_a/b/a_fold"/>
</dbReference>
<accession>A0A6L9XTR6</accession>
<sequence>MTRAAVLPGMLASNVGAVPAEVGAVVGTFSEICTVSETSTVSELGAGAVRMAYWGLSPTEDGCTLVLSRVARRSGRAVAGSEIAGLMRDDSRALTRLLPPFAAATLHDDAVTMVADSMGFRQLFHSDPQSPGAGTLSTSALLAGWARGAQLDRTAVAVQSLLGWQLGQRTLFDGILKLAPAAIARLGVDGVSLAEVAPAPAEPISLDRAVSEAAAILRASVEALLDDQPDAVLQLTGGLDSRLLLSAVPVSRRRGLHAMTLSVPGSGDVAIAGEIASRFGIEHEVRGLTDLGGLDPEEGWELCRDAAFRLDGMSDPVALAALGVAERGFTQGVRISGLGGEVARGFYYVGRVRDRPYTRADAEKLAAWRMFVNEAVEPGLLTADFADWGREAANAEVYAALRRGGDEWFRATDALYLRDRMQRWAGATDTAVGYRRVVVNPMLEPDFLGLSARLTPQDKAHARFLATLQLELDPELGRLPLEGRPSPAAYAQPSLWDPVAQTLHTGQRLARKAIQRARRGNRPPAGGDVLAQKVVQWWRREPHTLDPLGATDFVSANWLQDMLAGTIEPRPSSVGFLTNLIVATGGPQPDRSAGSS</sequence>
<proteinExistence type="predicted"/>
<keyword evidence="3" id="KW-1185">Reference proteome</keyword>
<reference evidence="2 3" key="1">
    <citation type="journal article" date="2014" name="J. Microbiol.">
        <title>Diaminobutyricibacter tongyongensis gen. nov., sp. nov. and Homoserinibacter gongjuensis gen. nov., sp. nov. belong to the family Microbacteriaceae.</title>
        <authorList>
            <person name="Kim S.J."/>
            <person name="Ahn J.H."/>
            <person name="Weon H.Y."/>
            <person name="Hamada M."/>
            <person name="Suzuki K."/>
            <person name="Kwon S.W."/>
        </authorList>
    </citation>
    <scope>NUCLEOTIDE SEQUENCE [LARGE SCALE GENOMIC DNA]</scope>
    <source>
        <strain evidence="2 3">NBRC 108724</strain>
    </source>
</reference>
<dbReference type="InterPro" id="IPR001962">
    <property type="entry name" value="Asn_synthase"/>
</dbReference>
<protein>
    <recommendedName>
        <fullName evidence="1">Asparagine synthetase domain-containing protein</fullName>
    </recommendedName>
</protein>
<name>A0A6L9XTR6_9MICO</name>
<dbReference type="Pfam" id="PF00733">
    <property type="entry name" value="Asn_synthase"/>
    <property type="match status" value="1"/>
</dbReference>
<evidence type="ECO:0000313" key="3">
    <source>
        <dbReference type="Proteomes" id="UP000474967"/>
    </source>
</evidence>
<gene>
    <name evidence="2" type="ORF">G3T36_02855</name>
</gene>
<dbReference type="GO" id="GO:0004066">
    <property type="term" value="F:asparagine synthase (glutamine-hydrolyzing) activity"/>
    <property type="evidence" value="ECO:0007669"/>
    <property type="project" value="InterPro"/>
</dbReference>
<evidence type="ECO:0000313" key="2">
    <source>
        <dbReference type="EMBL" id="NEN04801.1"/>
    </source>
</evidence>
<dbReference type="Gene3D" id="3.40.50.620">
    <property type="entry name" value="HUPs"/>
    <property type="match status" value="1"/>
</dbReference>
<organism evidence="2 3">
    <name type="scientific">Leifsonia tongyongensis</name>
    <dbReference type="NCBI Taxonomy" id="1268043"/>
    <lineage>
        <taxon>Bacteria</taxon>
        <taxon>Bacillati</taxon>
        <taxon>Actinomycetota</taxon>
        <taxon>Actinomycetes</taxon>
        <taxon>Micrococcales</taxon>
        <taxon>Microbacteriaceae</taxon>
        <taxon>Leifsonia</taxon>
    </lineage>
</organism>
<dbReference type="GO" id="GO:0006529">
    <property type="term" value="P:asparagine biosynthetic process"/>
    <property type="evidence" value="ECO:0007669"/>
    <property type="project" value="InterPro"/>
</dbReference>
<feature type="domain" description="Asparagine synthetase" evidence="1">
    <location>
        <begin position="215"/>
        <end position="296"/>
    </location>
</feature>
<dbReference type="AlphaFoldDB" id="A0A6L9XTR6"/>
<evidence type="ECO:0000259" key="1">
    <source>
        <dbReference type="Pfam" id="PF00733"/>
    </source>
</evidence>